<evidence type="ECO:0000313" key="2">
    <source>
        <dbReference type="EMBL" id="CUG07219.1"/>
    </source>
</evidence>
<dbReference type="Proteomes" id="UP000051952">
    <property type="component" value="Unassembled WGS sequence"/>
</dbReference>
<dbReference type="OrthoDB" id="271047at2759"/>
<protein>
    <submittedName>
        <fullName evidence="2">Uncharacterized protein</fullName>
    </submittedName>
</protein>
<reference evidence="3" key="1">
    <citation type="submission" date="2015-09" db="EMBL/GenBank/DDBJ databases">
        <authorList>
            <consortium name="Pathogen Informatics"/>
        </authorList>
    </citation>
    <scope>NUCLEOTIDE SEQUENCE [LARGE SCALE GENOMIC DNA]</scope>
    <source>
        <strain evidence="3">Lake Konstanz</strain>
    </source>
</reference>
<dbReference type="OMA" id="ESWRDIY"/>
<accession>A0A0S4ITY0</accession>
<proteinExistence type="predicted"/>
<gene>
    <name evidence="2" type="ORF">BSAL_73650</name>
</gene>
<sequence length="437" mass="49467">MKSFHEAFTARSTAVREALSHHTEEQTKLLLAAQAEADEADKDVAALEAELAALNTGVERDATLSQVTGKSYRQFLVKRADLVAQLKVVQDVLQGVASGNALKMQDTSDAKFADGDSFRAKEQLLRSQVESLQADAAHLSRELVSVNDVSLTDQEEQLDEISSLALVASNSINAHRQKREATQDGIQEFEAERKRLLTWCRQQKTNLDAMTEPEHVQEFCASLLGNFPTMEENFNVLLEVAEPLLPNLDVQNGLIETNEVWFHLQVSAFERLRQVLLEIHPKSKLEDEVREFSTFSRRIRDFLIEFSNLLSAPSDAESQSLVRPVVEQCEALLLNLPAHESLVSQLRLFTHRMEASRESYQSFRRAVLARLTFLSSSAPALTASMHRKEEYVARMKDLKKWIDVKSQGESWRDIHQRVIAIRDLIEKEQAALFAEKK</sequence>
<dbReference type="VEuPathDB" id="TriTrypDB:BSAL_73650"/>
<keyword evidence="3" id="KW-1185">Reference proteome</keyword>
<keyword evidence="1" id="KW-0175">Coiled coil</keyword>
<evidence type="ECO:0000313" key="3">
    <source>
        <dbReference type="Proteomes" id="UP000051952"/>
    </source>
</evidence>
<dbReference type="AlphaFoldDB" id="A0A0S4ITY0"/>
<name>A0A0S4ITY0_BODSA</name>
<organism evidence="2 3">
    <name type="scientific">Bodo saltans</name>
    <name type="common">Flagellated protozoan</name>
    <dbReference type="NCBI Taxonomy" id="75058"/>
    <lineage>
        <taxon>Eukaryota</taxon>
        <taxon>Discoba</taxon>
        <taxon>Euglenozoa</taxon>
        <taxon>Kinetoplastea</taxon>
        <taxon>Metakinetoplastina</taxon>
        <taxon>Eubodonida</taxon>
        <taxon>Bodonidae</taxon>
        <taxon>Bodo</taxon>
    </lineage>
</organism>
<dbReference type="EMBL" id="CYKH01000629">
    <property type="protein sequence ID" value="CUG07219.1"/>
    <property type="molecule type" value="Genomic_DNA"/>
</dbReference>
<feature type="coiled-coil region" evidence="1">
    <location>
        <begin position="30"/>
        <end position="57"/>
    </location>
</feature>
<evidence type="ECO:0000256" key="1">
    <source>
        <dbReference type="SAM" id="Coils"/>
    </source>
</evidence>